<dbReference type="Proteomes" id="UP000198406">
    <property type="component" value="Unassembled WGS sequence"/>
</dbReference>
<sequence>MPLLQSIELTNWQITSLDVLTNLVANSPTLLSLSLNKVQLVAEHQVSTRLRYSQLDQWDVLLVDTLKSNTSLTNIRLEEINVTESVLCRMATEGLRQHPSIQTVAQLFTERKFSKDILGSWLQLVQQNRNITDLTLIIWCLKRSDSTMAFIQCHVRLNQIHKNLEGFRQHPMDGSQDVRVEAMIQARDDLGCLHLLLMRDPTVATLGLSRQATSSPIYRSSDFRSIQRNRKRRRLVPYRDIIAIDSIFQ</sequence>
<reference evidence="1 2" key="1">
    <citation type="journal article" date="2015" name="Plant Cell">
        <title>Oil accumulation by the oleaginous diatom Fistulifera solaris as revealed by the genome and transcriptome.</title>
        <authorList>
            <person name="Tanaka T."/>
            <person name="Maeda Y."/>
            <person name="Veluchamy A."/>
            <person name="Tanaka M."/>
            <person name="Abida H."/>
            <person name="Marechal E."/>
            <person name="Bowler C."/>
            <person name="Muto M."/>
            <person name="Sunaga Y."/>
            <person name="Tanaka M."/>
            <person name="Yoshino T."/>
            <person name="Taniguchi T."/>
            <person name="Fukuda Y."/>
            <person name="Nemoto M."/>
            <person name="Matsumoto M."/>
            <person name="Wong P.S."/>
            <person name="Aburatani S."/>
            <person name="Fujibuchi W."/>
        </authorList>
    </citation>
    <scope>NUCLEOTIDE SEQUENCE [LARGE SCALE GENOMIC DNA]</scope>
    <source>
        <strain evidence="1 2">JPCC DA0580</strain>
    </source>
</reference>
<dbReference type="AlphaFoldDB" id="A0A1Z5KCU6"/>
<comment type="caution">
    <text evidence="1">The sequence shown here is derived from an EMBL/GenBank/DDBJ whole genome shotgun (WGS) entry which is preliminary data.</text>
</comment>
<evidence type="ECO:0000313" key="2">
    <source>
        <dbReference type="Proteomes" id="UP000198406"/>
    </source>
</evidence>
<organism evidence="1 2">
    <name type="scientific">Fistulifera solaris</name>
    <name type="common">Oleaginous diatom</name>
    <dbReference type="NCBI Taxonomy" id="1519565"/>
    <lineage>
        <taxon>Eukaryota</taxon>
        <taxon>Sar</taxon>
        <taxon>Stramenopiles</taxon>
        <taxon>Ochrophyta</taxon>
        <taxon>Bacillariophyta</taxon>
        <taxon>Bacillariophyceae</taxon>
        <taxon>Bacillariophycidae</taxon>
        <taxon>Naviculales</taxon>
        <taxon>Naviculaceae</taxon>
        <taxon>Fistulifera</taxon>
    </lineage>
</organism>
<evidence type="ECO:0000313" key="1">
    <source>
        <dbReference type="EMBL" id="GAX23952.1"/>
    </source>
</evidence>
<dbReference type="EMBL" id="BDSP01000205">
    <property type="protein sequence ID" value="GAX23952.1"/>
    <property type="molecule type" value="Genomic_DNA"/>
</dbReference>
<keyword evidence="2" id="KW-1185">Reference proteome</keyword>
<gene>
    <name evidence="1" type="ORF">FisN_26Lh009</name>
</gene>
<proteinExistence type="predicted"/>
<dbReference type="InParanoid" id="A0A1Z5KCU6"/>
<protein>
    <submittedName>
        <fullName evidence="1">Uncharacterized protein</fullName>
    </submittedName>
</protein>
<accession>A0A1Z5KCU6</accession>
<name>A0A1Z5KCU6_FISSO</name>